<dbReference type="SMART" id="SM00267">
    <property type="entry name" value="GGDEF"/>
    <property type="match status" value="1"/>
</dbReference>
<feature type="transmembrane region" description="Helical" evidence="2">
    <location>
        <begin position="30"/>
        <end position="48"/>
    </location>
</feature>
<proteinExistence type="predicted"/>
<keyword evidence="2" id="KW-0812">Transmembrane</keyword>
<dbReference type="InterPro" id="IPR043128">
    <property type="entry name" value="Rev_trsase/Diguanyl_cyclase"/>
</dbReference>
<dbReference type="Pfam" id="PF08447">
    <property type="entry name" value="PAS_3"/>
    <property type="match status" value="1"/>
</dbReference>
<feature type="coiled-coil region" evidence="1">
    <location>
        <begin position="44"/>
        <end position="75"/>
    </location>
</feature>
<dbReference type="InterPro" id="IPR000160">
    <property type="entry name" value="GGDEF_dom"/>
</dbReference>
<sequence>MTKSVIYLYGFLFSLYVFYLMIIGQLTMDMLVIVIFLLIPIISLQRMYRKKSAAQRELNEKLATITAKEKSLQKEINEKKQIIHDLDLIHLAYDVTNKTIHVSSRIESIFECTKEEFERNPFKWQDVIHQEDMKLALNKEKQLLFGTSITYTHRIELENQKVKWVENKAVPFNDSNGKLVSVYRTFLDITEQKMREDQLRQLAFYDDLTELPNRKLLDIQLKKALARSKRHDHTLVTMFIDLDGFKKVNDTYGHESGDLLLKEVANRLNESVREEDLIVRLGGDEFVIVCEEADKEEASDIAERIITTVSKPFLIKDQEVTVSPSIGISVYPEDGENRETLIENADKAMYHAKRKGKNNYQFYTEDLSDVQSRKFDIFEKIFKSVSKMRN</sequence>
<accession>A0A9X2CQQ2</accession>
<dbReference type="InterPro" id="IPR000014">
    <property type="entry name" value="PAS"/>
</dbReference>
<dbReference type="CDD" id="cd00130">
    <property type="entry name" value="PAS"/>
    <property type="match status" value="1"/>
</dbReference>
<comment type="caution">
    <text evidence="5">The sequence shown here is derived from an EMBL/GenBank/DDBJ whole genome shotgun (WGS) entry which is preliminary data.</text>
</comment>
<keyword evidence="6" id="KW-1185">Reference proteome</keyword>
<dbReference type="RefSeq" id="WP_250094964.1">
    <property type="nucleotide sequence ID" value="NZ_JAKRYL010000002.1"/>
</dbReference>
<dbReference type="EMBL" id="JAKRYL010000002">
    <property type="protein sequence ID" value="MCL7746036.1"/>
    <property type="molecule type" value="Genomic_DNA"/>
</dbReference>
<feature type="domain" description="PAC" evidence="3">
    <location>
        <begin position="149"/>
        <end position="201"/>
    </location>
</feature>
<organism evidence="5 6">
    <name type="scientific">Halalkalibacter alkaliphilus</name>
    <dbReference type="NCBI Taxonomy" id="2917993"/>
    <lineage>
        <taxon>Bacteria</taxon>
        <taxon>Bacillati</taxon>
        <taxon>Bacillota</taxon>
        <taxon>Bacilli</taxon>
        <taxon>Bacillales</taxon>
        <taxon>Bacillaceae</taxon>
        <taxon>Halalkalibacter</taxon>
    </lineage>
</organism>
<gene>
    <name evidence="5" type="ORF">MF646_02765</name>
</gene>
<dbReference type="InterPro" id="IPR052163">
    <property type="entry name" value="DGC-Regulatory_Protein"/>
</dbReference>
<dbReference type="InterPro" id="IPR035965">
    <property type="entry name" value="PAS-like_dom_sf"/>
</dbReference>
<dbReference type="Gene3D" id="3.30.450.20">
    <property type="entry name" value="PAS domain"/>
    <property type="match status" value="1"/>
</dbReference>
<dbReference type="PROSITE" id="PS50887">
    <property type="entry name" value="GGDEF"/>
    <property type="match status" value="1"/>
</dbReference>
<evidence type="ECO:0000259" key="4">
    <source>
        <dbReference type="PROSITE" id="PS50887"/>
    </source>
</evidence>
<dbReference type="AlphaFoldDB" id="A0A9X2CQQ2"/>
<evidence type="ECO:0000256" key="1">
    <source>
        <dbReference type="SAM" id="Coils"/>
    </source>
</evidence>
<evidence type="ECO:0000256" key="2">
    <source>
        <dbReference type="SAM" id="Phobius"/>
    </source>
</evidence>
<keyword evidence="2" id="KW-0472">Membrane</keyword>
<dbReference type="PANTHER" id="PTHR46663">
    <property type="entry name" value="DIGUANYLATE CYCLASE DGCT-RELATED"/>
    <property type="match status" value="1"/>
</dbReference>
<dbReference type="Proteomes" id="UP001139150">
    <property type="component" value="Unassembled WGS sequence"/>
</dbReference>
<name>A0A9X2CQQ2_9BACI</name>
<dbReference type="SUPFAM" id="SSF55785">
    <property type="entry name" value="PYP-like sensor domain (PAS domain)"/>
    <property type="match status" value="1"/>
</dbReference>
<protein>
    <submittedName>
        <fullName evidence="5">Sensor domain-containing diguanylate cyclase</fullName>
    </submittedName>
</protein>
<reference evidence="5" key="1">
    <citation type="submission" date="2022-02" db="EMBL/GenBank/DDBJ databases">
        <title>Halalkalibacter sp. nov. isolated from Lonar Lake, India.</title>
        <authorList>
            <person name="Joshi A."/>
            <person name="Thite S."/>
            <person name="Lodha T."/>
        </authorList>
    </citation>
    <scope>NUCLEOTIDE SEQUENCE</scope>
    <source>
        <strain evidence="5">MEB205</strain>
    </source>
</reference>
<dbReference type="PROSITE" id="PS50113">
    <property type="entry name" value="PAC"/>
    <property type="match status" value="1"/>
</dbReference>
<evidence type="ECO:0000313" key="6">
    <source>
        <dbReference type="Proteomes" id="UP001139150"/>
    </source>
</evidence>
<dbReference type="Gene3D" id="3.30.70.270">
    <property type="match status" value="1"/>
</dbReference>
<dbReference type="FunFam" id="3.30.70.270:FF:000001">
    <property type="entry name" value="Diguanylate cyclase domain protein"/>
    <property type="match status" value="1"/>
</dbReference>
<evidence type="ECO:0000313" key="5">
    <source>
        <dbReference type="EMBL" id="MCL7746036.1"/>
    </source>
</evidence>
<dbReference type="SUPFAM" id="SSF55073">
    <property type="entry name" value="Nucleotide cyclase"/>
    <property type="match status" value="1"/>
</dbReference>
<dbReference type="InterPro" id="IPR029787">
    <property type="entry name" value="Nucleotide_cyclase"/>
</dbReference>
<dbReference type="NCBIfam" id="TIGR00254">
    <property type="entry name" value="GGDEF"/>
    <property type="match status" value="1"/>
</dbReference>
<dbReference type="CDD" id="cd01949">
    <property type="entry name" value="GGDEF"/>
    <property type="match status" value="1"/>
</dbReference>
<dbReference type="InterPro" id="IPR000700">
    <property type="entry name" value="PAS-assoc_C"/>
</dbReference>
<keyword evidence="1" id="KW-0175">Coiled coil</keyword>
<keyword evidence="2" id="KW-1133">Transmembrane helix</keyword>
<dbReference type="InterPro" id="IPR013655">
    <property type="entry name" value="PAS_fold_3"/>
</dbReference>
<dbReference type="PANTHER" id="PTHR46663:SF3">
    <property type="entry name" value="SLL0267 PROTEIN"/>
    <property type="match status" value="1"/>
</dbReference>
<feature type="transmembrane region" description="Helical" evidence="2">
    <location>
        <begin position="7"/>
        <end position="24"/>
    </location>
</feature>
<evidence type="ECO:0000259" key="3">
    <source>
        <dbReference type="PROSITE" id="PS50113"/>
    </source>
</evidence>
<feature type="domain" description="GGDEF" evidence="4">
    <location>
        <begin position="233"/>
        <end position="365"/>
    </location>
</feature>
<dbReference type="Pfam" id="PF00990">
    <property type="entry name" value="GGDEF"/>
    <property type="match status" value="1"/>
</dbReference>